<feature type="chain" id="PRO_5035287371" description="BP74 N-terminal domain-containing protein" evidence="1">
    <location>
        <begin position="22"/>
        <end position="106"/>
    </location>
</feature>
<feature type="signal peptide" evidence="1">
    <location>
        <begin position="1"/>
        <end position="21"/>
    </location>
</feature>
<dbReference type="EMBL" id="AJWJ01001112">
    <property type="protein sequence ID" value="KAF2068237.1"/>
    <property type="molecule type" value="Genomic_DNA"/>
</dbReference>
<keyword evidence="1" id="KW-0732">Signal</keyword>
<proteinExistence type="predicted"/>
<dbReference type="PROSITE" id="PS51257">
    <property type="entry name" value="PROKAR_LIPOPROTEIN"/>
    <property type="match status" value="1"/>
</dbReference>
<accession>A0A8J4UZS1</accession>
<sequence>MNKLLIGTLIVFATFLAIASCDEAYFGFKTHANEHEFEESKSQKDYNPRYSFHLDPENISFFQMAIEVCDASLQYTEDHLDEACGAFLPGCVYCPWSSKLTREIKL</sequence>
<dbReference type="InterPro" id="IPR056422">
    <property type="entry name" value="BP74_N"/>
</dbReference>
<dbReference type="OrthoDB" id="2232403at2759"/>
<name>A0A8J4UZS1_9MYCE</name>
<protein>
    <recommendedName>
        <fullName evidence="2">BP74 N-terminal domain-containing protein</fullName>
    </recommendedName>
</protein>
<dbReference type="Proteomes" id="UP000695562">
    <property type="component" value="Unassembled WGS sequence"/>
</dbReference>
<dbReference type="AlphaFoldDB" id="A0A8J4UZS1"/>
<organism evidence="3 4">
    <name type="scientific">Polysphondylium violaceum</name>
    <dbReference type="NCBI Taxonomy" id="133409"/>
    <lineage>
        <taxon>Eukaryota</taxon>
        <taxon>Amoebozoa</taxon>
        <taxon>Evosea</taxon>
        <taxon>Eumycetozoa</taxon>
        <taxon>Dictyostelia</taxon>
        <taxon>Dictyosteliales</taxon>
        <taxon>Dictyosteliaceae</taxon>
        <taxon>Polysphondylium</taxon>
    </lineage>
</organism>
<comment type="caution">
    <text evidence="3">The sequence shown here is derived from an EMBL/GenBank/DDBJ whole genome shotgun (WGS) entry which is preliminary data.</text>
</comment>
<feature type="domain" description="BP74 N-terminal" evidence="2">
    <location>
        <begin position="41"/>
        <end position="105"/>
    </location>
</feature>
<reference evidence="3" key="1">
    <citation type="submission" date="2020-01" db="EMBL/GenBank/DDBJ databases">
        <title>Development of genomics and gene disruption for Polysphondylium violaceum indicates a role for the polyketide synthase stlB in stalk morphogenesis.</title>
        <authorList>
            <person name="Narita B."/>
            <person name="Kawabe Y."/>
            <person name="Kin K."/>
            <person name="Saito T."/>
            <person name="Gibbs R."/>
            <person name="Kuspa A."/>
            <person name="Muzny D."/>
            <person name="Queller D."/>
            <person name="Richards S."/>
            <person name="Strassman J."/>
            <person name="Sucgang R."/>
            <person name="Worley K."/>
            <person name="Schaap P."/>
        </authorList>
    </citation>
    <scope>NUCLEOTIDE SEQUENCE</scope>
    <source>
        <strain evidence="3">QSvi11</strain>
    </source>
</reference>
<dbReference type="PANTHER" id="PTHR35883">
    <property type="entry name" value="CYCLIC AMP-INDUCIBLE PROTEIN BP74-RELATED"/>
    <property type="match status" value="1"/>
</dbReference>
<dbReference type="PANTHER" id="PTHR35883:SF1">
    <property type="entry name" value="CALMODULIN-BINDING PROTEIN CAM-BP15-RELATED"/>
    <property type="match status" value="1"/>
</dbReference>
<evidence type="ECO:0000313" key="4">
    <source>
        <dbReference type="Proteomes" id="UP000695562"/>
    </source>
</evidence>
<gene>
    <name evidence="3" type="ORF">CYY_010438</name>
</gene>
<dbReference type="Pfam" id="PF23621">
    <property type="entry name" value="BP74_N"/>
    <property type="match status" value="1"/>
</dbReference>
<evidence type="ECO:0000313" key="3">
    <source>
        <dbReference type="EMBL" id="KAF2068237.1"/>
    </source>
</evidence>
<evidence type="ECO:0000259" key="2">
    <source>
        <dbReference type="Pfam" id="PF23621"/>
    </source>
</evidence>
<keyword evidence="4" id="KW-1185">Reference proteome</keyword>
<dbReference type="InterPro" id="IPR053344">
    <property type="entry name" value="cAMP-inducible_BP74-like"/>
</dbReference>
<evidence type="ECO:0000256" key="1">
    <source>
        <dbReference type="SAM" id="SignalP"/>
    </source>
</evidence>